<comment type="caution">
    <text evidence="2">The sequence shown here is derived from an EMBL/GenBank/DDBJ whole genome shotgun (WGS) entry which is preliminary data.</text>
</comment>
<feature type="chain" id="PRO_5004842319" description="Periplasmic heavy metal sensor" evidence="1">
    <location>
        <begin position="21"/>
        <end position="181"/>
    </location>
</feature>
<feature type="signal peptide" evidence="1">
    <location>
        <begin position="1"/>
        <end position="20"/>
    </location>
</feature>
<evidence type="ECO:0000313" key="2">
    <source>
        <dbReference type="EMBL" id="ETW14305.1"/>
    </source>
</evidence>
<dbReference type="AlphaFoldDB" id="W4HQL8"/>
<evidence type="ECO:0008006" key="4">
    <source>
        <dbReference type="Google" id="ProtNLM"/>
    </source>
</evidence>
<proteinExistence type="predicted"/>
<protein>
    <recommendedName>
        <fullName evidence="4">Periplasmic heavy metal sensor</fullName>
    </recommendedName>
</protein>
<name>W4HQL8_9RHOB</name>
<evidence type="ECO:0000313" key="3">
    <source>
        <dbReference type="Proteomes" id="UP000019063"/>
    </source>
</evidence>
<gene>
    <name evidence="2" type="ORF">ATO8_00310</name>
</gene>
<dbReference type="STRING" id="1379903.ATO8_00310"/>
<dbReference type="eggNOG" id="COG3678">
    <property type="taxonomic scope" value="Bacteria"/>
</dbReference>
<dbReference type="Gene3D" id="1.20.120.1490">
    <property type="match status" value="1"/>
</dbReference>
<keyword evidence="1" id="KW-0732">Signal</keyword>
<dbReference type="EMBL" id="AQQW01000001">
    <property type="protein sequence ID" value="ETW14305.1"/>
    <property type="molecule type" value="Genomic_DNA"/>
</dbReference>
<reference evidence="2 3" key="1">
    <citation type="journal article" date="2014" name="Antonie Van Leeuwenhoek">
        <title>Roseivivax atlanticus sp. nov., isolated from surface seawater of the Atlantic Ocean.</title>
        <authorList>
            <person name="Li G."/>
            <person name="Lai Q."/>
            <person name="Liu X."/>
            <person name="Sun F."/>
            <person name="Shao Z."/>
        </authorList>
    </citation>
    <scope>NUCLEOTIDE SEQUENCE [LARGE SCALE GENOMIC DNA]</scope>
    <source>
        <strain evidence="2 3">22II-s10s</strain>
    </source>
</reference>
<dbReference type="RefSeq" id="WP_051487302.1">
    <property type="nucleotide sequence ID" value="NZ_AQQW01000001.1"/>
</dbReference>
<dbReference type="Proteomes" id="UP000019063">
    <property type="component" value="Unassembled WGS sequence"/>
</dbReference>
<organism evidence="2 3">
    <name type="scientific">Roseivivax marinus</name>
    <dbReference type="NCBI Taxonomy" id="1379903"/>
    <lineage>
        <taxon>Bacteria</taxon>
        <taxon>Pseudomonadati</taxon>
        <taxon>Pseudomonadota</taxon>
        <taxon>Alphaproteobacteria</taxon>
        <taxon>Rhodobacterales</taxon>
        <taxon>Roseobacteraceae</taxon>
        <taxon>Roseivivax</taxon>
    </lineage>
</organism>
<accession>W4HQL8</accession>
<sequence>MIRFLSIPVLALGLAGAAPAQDAAPYAGQDTRAIAGLSEERTEGLRTGAGLGYARAAELNGWPGPLHVLELTDELSLDARTRDAVEAIRQDMLAVVRPLGEALIAAEADLDALFSGEKALSPDDVTRATARIGAVEGDLRAAHLAAHLHTAPLLDRHRTMLYARARGYETDHSGPGHQHGQ</sequence>
<keyword evidence="3" id="KW-1185">Reference proteome</keyword>
<evidence type="ECO:0000256" key="1">
    <source>
        <dbReference type="SAM" id="SignalP"/>
    </source>
</evidence>